<dbReference type="Proteomes" id="UP000199428">
    <property type="component" value="Unassembled WGS sequence"/>
</dbReference>
<evidence type="ECO:0000313" key="2">
    <source>
        <dbReference type="EMBL" id="SCZ76070.1"/>
    </source>
</evidence>
<keyword evidence="1" id="KW-0732">Signal</keyword>
<protein>
    <submittedName>
        <fullName evidence="2">Uncharacterized protein</fullName>
    </submittedName>
</protein>
<organism evidence="2 3">
    <name type="scientific">Pseudobutyrivibrio xylanivorans</name>
    <dbReference type="NCBI Taxonomy" id="185007"/>
    <lineage>
        <taxon>Bacteria</taxon>
        <taxon>Bacillati</taxon>
        <taxon>Bacillota</taxon>
        <taxon>Clostridia</taxon>
        <taxon>Lachnospirales</taxon>
        <taxon>Lachnospiraceae</taxon>
        <taxon>Pseudobutyrivibrio</taxon>
    </lineage>
</organism>
<dbReference type="EMBL" id="FMWK01000001">
    <property type="protein sequence ID" value="SCZ76070.1"/>
    <property type="molecule type" value="Genomic_DNA"/>
</dbReference>
<sequence>MKLKRILAVAMATTMVLGMSMTALAADGDATGDGGANGTGTSEGHVEQKHLNVVLPTAAETTFAYTMDPERLIQTTSGGKYEEETTFPEAAGDTGVYFLTGEKTYSNTSSDLEIINKSSADVKVDVKVKTEATAAGTDITLATAALDGSETTPKLYLAAQVGEGAGKSTQILSATEAPVSRILAGNAGNYEIVVTTDSDGNKGYAYQQKKTGLTAWKSLKFNITGAVTNKEITAETTAPKIVVTWAFAEKASDDTTTVDTGVSDYVDIPGPSIAQTSITIPESGAVSVPVSLGEGTKAATGITSVYYLSQSGAKKDIDATGYALDTAEDGSVSFRLKTVTVDAFRSGNSDSRVYSIEFNDTAKTVVSITLNK</sequence>
<name>A0A1G5RQE0_PSEXY</name>
<accession>A0A1G5RQE0</accession>
<proteinExistence type="predicted"/>
<feature type="signal peptide" evidence="1">
    <location>
        <begin position="1"/>
        <end position="25"/>
    </location>
</feature>
<gene>
    <name evidence="2" type="ORF">SAMN02910350_00063</name>
</gene>
<feature type="chain" id="PRO_5011631604" evidence="1">
    <location>
        <begin position="26"/>
        <end position="372"/>
    </location>
</feature>
<reference evidence="2 3" key="1">
    <citation type="submission" date="2016-10" db="EMBL/GenBank/DDBJ databases">
        <authorList>
            <person name="de Groot N.N."/>
        </authorList>
    </citation>
    <scope>NUCLEOTIDE SEQUENCE [LARGE SCALE GENOMIC DNA]</scope>
    <source>
        <strain evidence="2 3">DSM 10317</strain>
    </source>
</reference>
<dbReference type="AlphaFoldDB" id="A0A1G5RQE0"/>
<dbReference type="RefSeq" id="WP_090160429.1">
    <property type="nucleotide sequence ID" value="NZ_FMWK01000001.1"/>
</dbReference>
<evidence type="ECO:0000313" key="3">
    <source>
        <dbReference type="Proteomes" id="UP000199428"/>
    </source>
</evidence>
<evidence type="ECO:0000256" key="1">
    <source>
        <dbReference type="SAM" id="SignalP"/>
    </source>
</evidence>